<keyword evidence="3" id="KW-1185">Reference proteome</keyword>
<evidence type="ECO:0000313" key="2">
    <source>
        <dbReference type="EMBL" id="ADC51152.1"/>
    </source>
</evidence>
<accession>D3G0J0</accession>
<organism evidence="2 3">
    <name type="scientific">Alkalihalophilus pseudofirmus (strain ATCC BAA-2126 / JCM 17055 / OF4)</name>
    <name type="common">Bacillus pseudofirmus</name>
    <dbReference type="NCBI Taxonomy" id="398511"/>
    <lineage>
        <taxon>Bacteria</taxon>
        <taxon>Bacillati</taxon>
        <taxon>Bacillota</taxon>
        <taxon>Bacilli</taxon>
        <taxon>Bacillales</taxon>
        <taxon>Bacillaceae</taxon>
        <taxon>Alkalihalophilus</taxon>
    </lineage>
</organism>
<protein>
    <submittedName>
        <fullName evidence="2">Uncharacterized protein</fullName>
    </submittedName>
</protein>
<dbReference type="HOGENOM" id="CLU_3058653_0_0_9"/>
<evidence type="ECO:0000313" key="3">
    <source>
        <dbReference type="Proteomes" id="UP000001544"/>
    </source>
</evidence>
<feature type="compositionally biased region" description="Basic and acidic residues" evidence="1">
    <location>
        <begin position="8"/>
        <end position="26"/>
    </location>
</feature>
<proteinExistence type="predicted"/>
<dbReference type="EMBL" id="CP001878">
    <property type="protein sequence ID" value="ADC51152.1"/>
    <property type="molecule type" value="Genomic_DNA"/>
</dbReference>
<dbReference type="KEGG" id="bpf:BpOF4_15515"/>
<name>D3G0J0_ALKPO</name>
<evidence type="ECO:0000256" key="1">
    <source>
        <dbReference type="SAM" id="MobiDB-lite"/>
    </source>
</evidence>
<sequence>MIGAEGTRLLRDMRDQGDPTGRKSEEAPGLSPAEASAFSGDQHLWQEDVFSAA</sequence>
<dbReference type="Proteomes" id="UP000001544">
    <property type="component" value="Chromosome"/>
</dbReference>
<reference evidence="2 3" key="1">
    <citation type="journal article" date="2011" name="Environ. Microbiol.">
        <title>Genome of alkaliphilic Bacillus pseudofirmus OF4 reveals adaptations that support the ability to grow in an external pH range from 7.5 to 11.4.</title>
        <authorList>
            <person name="Janto B."/>
            <person name="Ahmed A."/>
            <person name="Ito M."/>
            <person name="Liu J."/>
            <person name="Hicks D.B."/>
            <person name="Pagni S."/>
            <person name="Fackelmayer O.J."/>
            <person name="Smith T.A."/>
            <person name="Earl J."/>
            <person name="Elbourne L.D."/>
            <person name="Hassan K."/>
            <person name="Paulsen I.T."/>
            <person name="Kolsto A.B."/>
            <person name="Tourasse N.J."/>
            <person name="Ehrlich G.D."/>
            <person name="Boissy R."/>
            <person name="Ivey D.M."/>
            <person name="Li G."/>
            <person name="Xue Y."/>
            <person name="Ma Y."/>
            <person name="Hu F.Z."/>
            <person name="Krulwich T.A."/>
        </authorList>
    </citation>
    <scope>NUCLEOTIDE SEQUENCE [LARGE SCALE GENOMIC DNA]</scope>
    <source>
        <strain evidence="3">ATCC BAA-2126 / JCM 17055 / OF4</strain>
    </source>
</reference>
<gene>
    <name evidence="2" type="ordered locus">BpOF4_15515</name>
</gene>
<dbReference type="AlphaFoldDB" id="D3G0J0"/>
<feature type="region of interest" description="Disordered" evidence="1">
    <location>
        <begin position="1"/>
        <end position="53"/>
    </location>
</feature>